<comment type="function">
    <text evidence="1 6">Peptide chain release factor 2 directs the termination of translation in response to the peptide chain termination codons UGA and UAA.</text>
</comment>
<feature type="modified residue" description="N5-methylglutamine" evidence="6">
    <location>
        <position position="212"/>
    </location>
</feature>
<dbReference type="GO" id="GO:0005737">
    <property type="term" value="C:cytoplasm"/>
    <property type="evidence" value="ECO:0007669"/>
    <property type="project" value="UniProtKB-SubCell"/>
</dbReference>
<dbReference type="SUPFAM" id="SSF75620">
    <property type="entry name" value="Release factor"/>
    <property type="match status" value="1"/>
</dbReference>
<evidence type="ECO:0000256" key="6">
    <source>
        <dbReference type="HAMAP-Rule" id="MF_00094"/>
    </source>
</evidence>
<dbReference type="Gene3D" id="3.30.70.1660">
    <property type="match status" value="1"/>
</dbReference>
<dbReference type="Gene3D" id="3.30.160.20">
    <property type="match status" value="1"/>
</dbReference>
<dbReference type="FunFam" id="3.30.160.20:FF:000010">
    <property type="entry name" value="Peptide chain release factor 2"/>
    <property type="match status" value="1"/>
</dbReference>
<evidence type="ECO:0000313" key="9">
    <source>
        <dbReference type="Proteomes" id="UP000190285"/>
    </source>
</evidence>
<dbReference type="AlphaFoldDB" id="A0A1T5JWJ2"/>
<dbReference type="SMART" id="SM00937">
    <property type="entry name" value="PCRF"/>
    <property type="match status" value="1"/>
</dbReference>
<comment type="PTM">
    <text evidence="6">Methylated by PrmC. Methylation increases the termination efficiency of RF2.</text>
</comment>
<accession>A0A1T5JWJ2</accession>
<comment type="similarity">
    <text evidence="2 6">Belongs to the prokaryotic/mitochondrial release factor family.</text>
</comment>
<dbReference type="PANTHER" id="PTHR43116">
    <property type="entry name" value="PEPTIDE CHAIN RELEASE FACTOR 2"/>
    <property type="match status" value="1"/>
</dbReference>
<dbReference type="PROSITE" id="PS00745">
    <property type="entry name" value="RF_PROK_I"/>
    <property type="match status" value="1"/>
</dbReference>
<gene>
    <name evidence="6" type="primary">prfB</name>
    <name evidence="8" type="ORF">SAMN02194393_01397</name>
</gene>
<dbReference type="InterPro" id="IPR000352">
    <property type="entry name" value="Pep_chain_release_fac_I"/>
</dbReference>
<dbReference type="Proteomes" id="UP000190285">
    <property type="component" value="Unassembled WGS sequence"/>
</dbReference>
<evidence type="ECO:0000259" key="7">
    <source>
        <dbReference type="PROSITE" id="PS00745"/>
    </source>
</evidence>
<dbReference type="NCBIfam" id="TIGR00020">
    <property type="entry name" value="prfB"/>
    <property type="match status" value="1"/>
</dbReference>
<dbReference type="InterPro" id="IPR045853">
    <property type="entry name" value="Pep_chain_release_fac_I_sf"/>
</dbReference>
<keyword evidence="5 6" id="KW-0648">Protein biosynthesis</keyword>
<keyword evidence="6" id="KW-0963">Cytoplasm</keyword>
<keyword evidence="9" id="KW-1185">Reference proteome</keyword>
<keyword evidence="4 6" id="KW-0488">Methylation</keyword>
<evidence type="ECO:0000256" key="1">
    <source>
        <dbReference type="ARBA" id="ARBA00002613"/>
    </source>
</evidence>
<sequence length="327" mass="37052">MMEPEFWDDQEKAQSILQTSKRLKEKVSNFQRIYSKWEELKLLAEMAIEERDVSVKKEITGGIEKLTENIDKLKIETLLSGEFDKNSAILSVHSGAGGLDAQDWAEMLLRMYTRWSEKRGYGVKTLDILPDTEAGIKSVTLLIEGENAYGYLKAEKGVHRIVRISPFDPSGKRHTSFASVDVMPDLDDNVNIDINPADLKIDTYRASGAGGQHVNKTESAVRITHLPTGIVVQCQNERSQLSNRNTAMKMLTAKLIDLKEMEQKEKIEDLKGDYSQIAWGSQIRSYVFHPYNLVKDHRTNAEIGNVGAVMDGEIDIFIDEYLKQRNI</sequence>
<dbReference type="GO" id="GO:0016149">
    <property type="term" value="F:translation release factor activity, codon specific"/>
    <property type="evidence" value="ECO:0007669"/>
    <property type="project" value="UniProtKB-UniRule"/>
</dbReference>
<evidence type="ECO:0000256" key="4">
    <source>
        <dbReference type="ARBA" id="ARBA00022481"/>
    </source>
</evidence>
<dbReference type="EMBL" id="FUZT01000003">
    <property type="protein sequence ID" value="SKC55690.1"/>
    <property type="molecule type" value="Genomic_DNA"/>
</dbReference>
<comment type="subcellular location">
    <subcellularLocation>
        <location evidence="6">Cytoplasm</location>
    </subcellularLocation>
</comment>
<dbReference type="HAMAP" id="MF_00094">
    <property type="entry name" value="Rel_fac_2"/>
    <property type="match status" value="1"/>
</dbReference>
<dbReference type="PANTHER" id="PTHR43116:SF3">
    <property type="entry name" value="CLASS I PEPTIDE CHAIN RELEASE FACTOR"/>
    <property type="match status" value="1"/>
</dbReference>
<dbReference type="Gene3D" id="1.20.58.410">
    <property type="entry name" value="Release factor"/>
    <property type="match status" value="1"/>
</dbReference>
<evidence type="ECO:0000256" key="3">
    <source>
        <dbReference type="ARBA" id="ARBA00019192"/>
    </source>
</evidence>
<protein>
    <recommendedName>
        <fullName evidence="3 6">Peptide chain release factor 2</fullName>
        <shortName evidence="6">RF-2</shortName>
    </recommendedName>
</protein>
<dbReference type="Pfam" id="PF00472">
    <property type="entry name" value="RF-1"/>
    <property type="match status" value="1"/>
</dbReference>
<evidence type="ECO:0000256" key="5">
    <source>
        <dbReference type="ARBA" id="ARBA00022917"/>
    </source>
</evidence>
<evidence type="ECO:0000313" key="8">
    <source>
        <dbReference type="EMBL" id="SKC55690.1"/>
    </source>
</evidence>
<proteinExistence type="inferred from homology"/>
<dbReference type="InterPro" id="IPR005139">
    <property type="entry name" value="PCRF"/>
</dbReference>
<name>A0A1T5JWJ2_9FIRM</name>
<evidence type="ECO:0000256" key="2">
    <source>
        <dbReference type="ARBA" id="ARBA00010835"/>
    </source>
</evidence>
<dbReference type="InterPro" id="IPR004374">
    <property type="entry name" value="PrfB"/>
</dbReference>
<dbReference type="STRING" id="36842.SAMN02194393_01397"/>
<organism evidence="8 9">
    <name type="scientific">Maledivibacter halophilus</name>
    <dbReference type="NCBI Taxonomy" id="36842"/>
    <lineage>
        <taxon>Bacteria</taxon>
        <taxon>Bacillati</taxon>
        <taxon>Bacillota</taxon>
        <taxon>Clostridia</taxon>
        <taxon>Peptostreptococcales</taxon>
        <taxon>Caminicellaceae</taxon>
        <taxon>Maledivibacter</taxon>
    </lineage>
</organism>
<feature type="domain" description="Prokaryotic-type class I peptide chain release factors" evidence="7">
    <location>
        <begin position="205"/>
        <end position="221"/>
    </location>
</feature>
<reference evidence="8 9" key="1">
    <citation type="submission" date="2017-02" db="EMBL/GenBank/DDBJ databases">
        <authorList>
            <person name="Peterson S.W."/>
        </authorList>
    </citation>
    <scope>NUCLEOTIDE SEQUENCE [LARGE SCALE GENOMIC DNA]</scope>
    <source>
        <strain evidence="8 9">M1</strain>
    </source>
</reference>
<dbReference type="Pfam" id="PF03462">
    <property type="entry name" value="PCRF"/>
    <property type="match status" value="1"/>
</dbReference>